<gene>
    <name evidence="1" type="ORF">K3G42_033665</name>
</gene>
<organism evidence="1 2">
    <name type="scientific">Sphaerodactylus townsendi</name>
    <dbReference type="NCBI Taxonomy" id="933632"/>
    <lineage>
        <taxon>Eukaryota</taxon>
        <taxon>Metazoa</taxon>
        <taxon>Chordata</taxon>
        <taxon>Craniata</taxon>
        <taxon>Vertebrata</taxon>
        <taxon>Euteleostomi</taxon>
        <taxon>Lepidosauria</taxon>
        <taxon>Squamata</taxon>
        <taxon>Bifurcata</taxon>
        <taxon>Gekkota</taxon>
        <taxon>Sphaerodactylidae</taxon>
        <taxon>Sphaerodactylus</taxon>
    </lineage>
</organism>
<keyword evidence="2" id="KW-1185">Reference proteome</keyword>
<dbReference type="Proteomes" id="UP000827872">
    <property type="component" value="Linkage Group LG01"/>
</dbReference>
<comment type="caution">
    <text evidence="1">The sequence shown here is derived from an EMBL/GenBank/DDBJ whole genome shotgun (WGS) entry which is preliminary data.</text>
</comment>
<sequence>MKKVHFVLKCARLLGIYSRKLTVWPKRTFTSLAAQRPLIICLLNEADVFDTDLRSMAGRGEYSTPADLSSIERGDAPLQCESWTGVGTLHQVGTIQRFRLMTFLAESQDPEQGRNRERDEQRQADPALQLRSSKLSRERDQVRTDLSILQQQVASLMAERNHE</sequence>
<accession>A0ACB8GG36</accession>
<protein>
    <submittedName>
        <fullName evidence="1">Uncharacterized protein</fullName>
    </submittedName>
</protein>
<evidence type="ECO:0000313" key="2">
    <source>
        <dbReference type="Proteomes" id="UP000827872"/>
    </source>
</evidence>
<dbReference type="EMBL" id="CM037614">
    <property type="protein sequence ID" value="KAH8018090.1"/>
    <property type="molecule type" value="Genomic_DNA"/>
</dbReference>
<evidence type="ECO:0000313" key="1">
    <source>
        <dbReference type="EMBL" id="KAH8018090.1"/>
    </source>
</evidence>
<proteinExistence type="predicted"/>
<name>A0ACB8GG36_9SAUR</name>
<reference evidence="1" key="1">
    <citation type="submission" date="2021-08" db="EMBL/GenBank/DDBJ databases">
        <title>The first chromosome-level gecko genome reveals the dynamic sex chromosomes of Neotropical dwarf geckos (Sphaerodactylidae: Sphaerodactylus).</title>
        <authorList>
            <person name="Pinto B.J."/>
            <person name="Keating S.E."/>
            <person name="Gamble T."/>
        </authorList>
    </citation>
    <scope>NUCLEOTIDE SEQUENCE</scope>
    <source>
        <strain evidence="1">TG3544</strain>
    </source>
</reference>